<keyword evidence="7 10" id="KW-0472">Membrane</keyword>
<organism evidence="11 12">
    <name type="scientific">Hermetia illucens</name>
    <name type="common">Black soldier fly</name>
    <dbReference type="NCBI Taxonomy" id="343691"/>
    <lineage>
        <taxon>Eukaryota</taxon>
        <taxon>Metazoa</taxon>
        <taxon>Ecdysozoa</taxon>
        <taxon>Arthropoda</taxon>
        <taxon>Hexapoda</taxon>
        <taxon>Insecta</taxon>
        <taxon>Pterygota</taxon>
        <taxon>Neoptera</taxon>
        <taxon>Endopterygota</taxon>
        <taxon>Diptera</taxon>
        <taxon>Brachycera</taxon>
        <taxon>Stratiomyomorpha</taxon>
        <taxon>Stratiomyidae</taxon>
        <taxon>Hermetiinae</taxon>
        <taxon>Hermetia</taxon>
    </lineage>
</organism>
<gene>
    <name evidence="11" type="ORF">HERILL_LOCUS15485</name>
</gene>
<dbReference type="PANTHER" id="PTHR21137">
    <property type="entry name" value="ODORANT RECEPTOR"/>
    <property type="match status" value="1"/>
</dbReference>
<evidence type="ECO:0000313" key="12">
    <source>
        <dbReference type="Proteomes" id="UP000594454"/>
    </source>
</evidence>
<dbReference type="InParanoid" id="A0A7R8Z164"/>
<feature type="transmembrane region" description="Helical" evidence="10">
    <location>
        <begin position="478"/>
        <end position="498"/>
    </location>
</feature>
<protein>
    <recommendedName>
        <fullName evidence="13">Odorant receptor</fullName>
    </recommendedName>
</protein>
<reference evidence="11 12" key="1">
    <citation type="submission" date="2020-11" db="EMBL/GenBank/DDBJ databases">
        <authorList>
            <person name="Wallbank WR R."/>
            <person name="Pardo Diaz C."/>
            <person name="Kozak K."/>
            <person name="Martin S."/>
            <person name="Jiggins C."/>
            <person name="Moest M."/>
            <person name="Warren A I."/>
            <person name="Generalovic N T."/>
            <person name="Byers J.R.P. K."/>
            <person name="Montejo-Kovacevich G."/>
            <person name="Yen C E."/>
        </authorList>
    </citation>
    <scope>NUCLEOTIDE SEQUENCE [LARGE SCALE GENOMIC DNA]</scope>
</reference>
<keyword evidence="3" id="KW-0716">Sensory transduction</keyword>
<dbReference type="PANTHER" id="PTHR21137:SF35">
    <property type="entry name" value="ODORANT RECEPTOR 19A-RELATED"/>
    <property type="match status" value="1"/>
</dbReference>
<dbReference type="Pfam" id="PF02949">
    <property type="entry name" value="7tm_6"/>
    <property type="match status" value="3"/>
</dbReference>
<evidence type="ECO:0000313" key="11">
    <source>
        <dbReference type="EMBL" id="CAD7093184.1"/>
    </source>
</evidence>
<sequence length="677" mass="78930">MSQSSKKRSEKKVDTIRAFSAVYSSLKFQGMFVTENYHLRYRIFAVTNYILINIFYYSSFIIELFYVQDLKQLLENLPMNICLTACSSKFFVILRLRPSLIEINKQLKLLDDKPMTNKQKEKLELTITIFRLLSVSVITFYCAVNLAYGMAGAASHGTKLGHETWFPYNWRNNSFRFWVSLTIQTTCQLQLGLEQVANDLVGALYLGVLSAHLQIILERFANLHYDPRKTEKESMLEFVQFLEHHRIVMGIFDIIQNSVSYIILFQFVASIFVFSTSGLAYLRFPRTLAETAAIAVLMIAEIIEIYPSCYYASKFTAVTDRTVFMLYSSNWMDLSPKFRKHIVIFMEMTQEEKIILAGKQIPITLATFMSTIFQVQMSLEQVPNDSLGALCLCVLSAHLQIVMERFANIHYDPEKTEEESFQDFIQCLEDHRIIMDIFKVIQNSISFTIFIQFITSIIVFSTSGLIYLKFSPSLTETVAVFLFMTAEIIQIFPSCYYSDKFMEKTDRMVFMLYSSNWMDISPRFRKHLIIFMQMTQEKKIILAGKQIPITLDTFMSGSFIDGFHISYYMGVNFADVLPAALSHSTKLGFETWLPYDWHKNAFRYWGSLFIQYIFQQQLALQDVANDFIGVLYFCMLSTHLQIIMERFADIHYDPEKTEEETLQDFIRCLEDHRVIME</sequence>
<dbReference type="AlphaFoldDB" id="A0A7R8Z164"/>
<dbReference type="InterPro" id="IPR004117">
    <property type="entry name" value="7tm6_olfct_rcpt"/>
</dbReference>
<evidence type="ECO:0000256" key="2">
    <source>
        <dbReference type="ARBA" id="ARBA00022475"/>
    </source>
</evidence>
<dbReference type="GO" id="GO:0007165">
    <property type="term" value="P:signal transduction"/>
    <property type="evidence" value="ECO:0007669"/>
    <property type="project" value="UniProtKB-KW"/>
</dbReference>
<keyword evidence="8" id="KW-0675">Receptor</keyword>
<proteinExistence type="predicted"/>
<dbReference type="GO" id="GO:0005549">
    <property type="term" value="F:odorant binding"/>
    <property type="evidence" value="ECO:0007669"/>
    <property type="project" value="InterPro"/>
</dbReference>
<keyword evidence="6 10" id="KW-1133">Transmembrane helix</keyword>
<dbReference type="Proteomes" id="UP000594454">
    <property type="component" value="Chromosome 6"/>
</dbReference>
<feature type="transmembrane region" description="Helical" evidence="10">
    <location>
        <begin position="259"/>
        <end position="282"/>
    </location>
</feature>
<feature type="transmembrane region" description="Helical" evidence="10">
    <location>
        <begin position="39"/>
        <end position="57"/>
    </location>
</feature>
<evidence type="ECO:0000256" key="6">
    <source>
        <dbReference type="ARBA" id="ARBA00022989"/>
    </source>
</evidence>
<feature type="transmembrane region" description="Helical" evidence="10">
    <location>
        <begin position="125"/>
        <end position="148"/>
    </location>
</feature>
<evidence type="ECO:0000256" key="9">
    <source>
        <dbReference type="ARBA" id="ARBA00023224"/>
    </source>
</evidence>
<dbReference type="OrthoDB" id="7548151at2759"/>
<dbReference type="GO" id="GO:0004984">
    <property type="term" value="F:olfactory receptor activity"/>
    <property type="evidence" value="ECO:0007669"/>
    <property type="project" value="InterPro"/>
</dbReference>
<accession>A0A7R8Z164</accession>
<evidence type="ECO:0000256" key="10">
    <source>
        <dbReference type="SAM" id="Phobius"/>
    </source>
</evidence>
<feature type="transmembrane region" description="Helical" evidence="10">
    <location>
        <begin position="445"/>
        <end position="466"/>
    </location>
</feature>
<keyword evidence="9" id="KW-0807">Transducer</keyword>
<keyword evidence="12" id="KW-1185">Reference proteome</keyword>
<evidence type="ECO:0000256" key="5">
    <source>
        <dbReference type="ARBA" id="ARBA00022725"/>
    </source>
</evidence>
<evidence type="ECO:0000256" key="3">
    <source>
        <dbReference type="ARBA" id="ARBA00022606"/>
    </source>
</evidence>
<keyword evidence="2" id="KW-1003">Cell membrane</keyword>
<evidence type="ECO:0008006" key="13">
    <source>
        <dbReference type="Google" id="ProtNLM"/>
    </source>
</evidence>
<comment type="subcellular location">
    <subcellularLocation>
        <location evidence="1">Cell membrane</location>
        <topology evidence="1">Multi-pass membrane protein</topology>
    </subcellularLocation>
</comment>
<evidence type="ECO:0000256" key="4">
    <source>
        <dbReference type="ARBA" id="ARBA00022692"/>
    </source>
</evidence>
<keyword evidence="5" id="KW-0552">Olfaction</keyword>
<evidence type="ECO:0000256" key="1">
    <source>
        <dbReference type="ARBA" id="ARBA00004651"/>
    </source>
</evidence>
<dbReference type="EMBL" id="LR899014">
    <property type="protein sequence ID" value="CAD7093184.1"/>
    <property type="molecule type" value="Genomic_DNA"/>
</dbReference>
<evidence type="ECO:0000256" key="8">
    <source>
        <dbReference type="ARBA" id="ARBA00023170"/>
    </source>
</evidence>
<keyword evidence="4 10" id="KW-0812">Transmembrane</keyword>
<evidence type="ECO:0000256" key="7">
    <source>
        <dbReference type="ARBA" id="ARBA00023136"/>
    </source>
</evidence>
<dbReference type="GO" id="GO:0005886">
    <property type="term" value="C:plasma membrane"/>
    <property type="evidence" value="ECO:0007669"/>
    <property type="project" value="UniProtKB-SubCell"/>
</dbReference>
<name>A0A7R8Z164_HERIL</name>